<protein>
    <submittedName>
        <fullName evidence="3">Uncharacterized protein</fullName>
    </submittedName>
</protein>
<keyword evidence="1" id="KW-0175">Coiled coil</keyword>
<dbReference type="PATRIC" id="fig|1280954.3.peg.1539"/>
<dbReference type="RefSeq" id="WP_035596507.1">
    <property type="nucleotide sequence ID" value="NZ_ARYM01000007.1"/>
</dbReference>
<accession>A0A062VKD3</accession>
<dbReference type="Proteomes" id="UP000027100">
    <property type="component" value="Unassembled WGS sequence"/>
</dbReference>
<proteinExistence type="predicted"/>
<evidence type="ECO:0000256" key="2">
    <source>
        <dbReference type="SAM" id="Phobius"/>
    </source>
</evidence>
<keyword evidence="4" id="KW-1185">Reference proteome</keyword>
<dbReference type="AlphaFoldDB" id="A0A062VKD3"/>
<evidence type="ECO:0000313" key="3">
    <source>
        <dbReference type="EMBL" id="KCZ99069.1"/>
    </source>
</evidence>
<sequence length="188" mass="20792">MQPTNDPDRTEGLVFQPVPTQEDMRALSEEASKARSGRARLFVAVVFLTGVIVAAGFGMAMVKQNAAAAAEQAEVQIKKLTEQIKAKDTQLNSQAETIRQQKKEIDSYAPFQSIVTLQQQSDRLEEEIAALLAQPSRAGAPKHLTELPAQVEWLDQTVNALRARRDRLQQIKTQIEAWPPAPVAPRPD</sequence>
<keyword evidence="2" id="KW-0812">Transmembrane</keyword>
<comment type="caution">
    <text evidence="3">The sequence shown here is derived from an EMBL/GenBank/DDBJ whole genome shotgun (WGS) entry which is preliminary data.</text>
</comment>
<feature type="transmembrane region" description="Helical" evidence="2">
    <location>
        <begin position="41"/>
        <end position="62"/>
    </location>
</feature>
<dbReference type="STRING" id="1280954.HPO_07577"/>
<keyword evidence="2" id="KW-0472">Membrane</keyword>
<evidence type="ECO:0000256" key="1">
    <source>
        <dbReference type="SAM" id="Coils"/>
    </source>
</evidence>
<gene>
    <name evidence="3" type="ORF">HPO_07577</name>
</gene>
<dbReference type="EMBL" id="ARYM01000007">
    <property type="protein sequence ID" value="KCZ99069.1"/>
    <property type="molecule type" value="Genomic_DNA"/>
</dbReference>
<dbReference type="OrthoDB" id="7618758at2"/>
<keyword evidence="2" id="KW-1133">Transmembrane helix</keyword>
<organism evidence="3 4">
    <name type="scientific">Hyphomonas polymorpha PS728</name>
    <dbReference type="NCBI Taxonomy" id="1280954"/>
    <lineage>
        <taxon>Bacteria</taxon>
        <taxon>Pseudomonadati</taxon>
        <taxon>Pseudomonadota</taxon>
        <taxon>Alphaproteobacteria</taxon>
        <taxon>Hyphomonadales</taxon>
        <taxon>Hyphomonadaceae</taxon>
        <taxon>Hyphomonas</taxon>
    </lineage>
</organism>
<reference evidence="3 4" key="1">
    <citation type="journal article" date="2014" name="Antonie Van Leeuwenhoek">
        <title>Hyphomonas beringensis sp. nov. and Hyphomonas chukchiensis sp. nov., isolated from surface seawater of the Bering Sea and Chukchi Sea.</title>
        <authorList>
            <person name="Li C."/>
            <person name="Lai Q."/>
            <person name="Li G."/>
            <person name="Dong C."/>
            <person name="Wang J."/>
            <person name="Liao Y."/>
            <person name="Shao Z."/>
        </authorList>
    </citation>
    <scope>NUCLEOTIDE SEQUENCE [LARGE SCALE GENOMIC DNA]</scope>
    <source>
        <strain evidence="3 4">PS728</strain>
    </source>
</reference>
<feature type="coiled-coil region" evidence="1">
    <location>
        <begin position="63"/>
        <end position="134"/>
    </location>
</feature>
<evidence type="ECO:0000313" key="4">
    <source>
        <dbReference type="Proteomes" id="UP000027100"/>
    </source>
</evidence>
<name>A0A062VKD3_9PROT</name>